<name>A0A177A6A0_9PEZI</name>
<sequence>MAELEVKVPIEAGDGGIKKIRSFLAEWAAGRRSKAQNGPVTASSQLDWPDYPPQTPVPFVLYPDSDDESSRKAIYHVGGHRYVKNAIDAVGKAPMKSLLANNEN</sequence>
<dbReference type="GeneID" id="36290005"/>
<dbReference type="RefSeq" id="XP_024322102.1">
    <property type="nucleotide sequence ID" value="XM_024470535.1"/>
</dbReference>
<dbReference type="Proteomes" id="UP000077154">
    <property type="component" value="Unassembled WGS sequence"/>
</dbReference>
<gene>
    <name evidence="2" type="ORF">VC83_06955</name>
</gene>
<accession>A0A177A6A0</accession>
<feature type="compositionally biased region" description="Polar residues" evidence="1">
    <location>
        <begin position="35"/>
        <end position="46"/>
    </location>
</feature>
<dbReference type="OrthoDB" id="4062651at2759"/>
<dbReference type="VEuPathDB" id="FungiDB:GMDG_05275"/>
<reference evidence="2" key="1">
    <citation type="submission" date="2016-03" db="EMBL/GenBank/DDBJ databases">
        <title>Updated assembly of Pseudogymnoascus destructans, the fungus causing white-nose syndrome of bats.</title>
        <authorList>
            <person name="Palmer J.M."/>
            <person name="Drees K.P."/>
            <person name="Foster J.T."/>
            <person name="Lindner D.L."/>
        </authorList>
    </citation>
    <scope>NUCLEOTIDE SEQUENCE [LARGE SCALE GENOMIC DNA]</scope>
    <source>
        <strain evidence="2">20631-21</strain>
    </source>
</reference>
<evidence type="ECO:0000256" key="1">
    <source>
        <dbReference type="SAM" id="MobiDB-lite"/>
    </source>
</evidence>
<proteinExistence type="predicted"/>
<dbReference type="EMBL" id="KV441402">
    <property type="protein sequence ID" value="OAF56811.1"/>
    <property type="molecule type" value="Genomic_DNA"/>
</dbReference>
<feature type="region of interest" description="Disordered" evidence="1">
    <location>
        <begin position="32"/>
        <end position="51"/>
    </location>
</feature>
<dbReference type="AlphaFoldDB" id="A0A177A6A0"/>
<protein>
    <submittedName>
        <fullName evidence="2">Uncharacterized protein</fullName>
    </submittedName>
</protein>
<evidence type="ECO:0000313" key="2">
    <source>
        <dbReference type="EMBL" id="OAF56811.1"/>
    </source>
</evidence>
<organism evidence="2">
    <name type="scientific">Pseudogymnoascus destructans</name>
    <dbReference type="NCBI Taxonomy" id="655981"/>
    <lineage>
        <taxon>Eukaryota</taxon>
        <taxon>Fungi</taxon>
        <taxon>Dikarya</taxon>
        <taxon>Ascomycota</taxon>
        <taxon>Pezizomycotina</taxon>
        <taxon>Leotiomycetes</taxon>
        <taxon>Thelebolales</taxon>
        <taxon>Thelebolaceae</taxon>
        <taxon>Pseudogymnoascus</taxon>
    </lineage>
</organism>